<protein>
    <submittedName>
        <fullName evidence="2">Uncharacterized protein</fullName>
    </submittedName>
</protein>
<name>A0A0W8F8I7_9ZZZZ</name>
<sequence length="164" mass="18753">MARKDYHGRIGEVYFDSVEQKNKFFGLAAARGCTFSRYAINILEEAVGHEQPAIPATDYGHLEDENRELRRRIAELSREIETINAELQRQRYAAFNEDAGINIQFDPDLLAILQAGPIHSHALLTALKINPSDTTRMRALAQQLEILESTRFIAKSKNGWRWLK</sequence>
<comment type="caution">
    <text evidence="2">The sequence shown here is derived from an EMBL/GenBank/DDBJ whole genome shotgun (WGS) entry which is preliminary data.</text>
</comment>
<accession>A0A0W8F8I7</accession>
<dbReference type="AlphaFoldDB" id="A0A0W8F8I7"/>
<evidence type="ECO:0000313" key="2">
    <source>
        <dbReference type="EMBL" id="KUG17169.1"/>
    </source>
</evidence>
<dbReference type="EMBL" id="LNQE01001460">
    <property type="protein sequence ID" value="KUG17169.1"/>
    <property type="molecule type" value="Genomic_DNA"/>
</dbReference>
<reference evidence="2" key="1">
    <citation type="journal article" date="2015" name="Proc. Natl. Acad. Sci. U.S.A.">
        <title>Networks of energetic and metabolic interactions define dynamics in microbial communities.</title>
        <authorList>
            <person name="Embree M."/>
            <person name="Liu J.K."/>
            <person name="Al-Bassam M.M."/>
            <person name="Zengler K."/>
        </authorList>
    </citation>
    <scope>NUCLEOTIDE SEQUENCE</scope>
</reference>
<proteinExistence type="predicted"/>
<gene>
    <name evidence="2" type="ORF">ASZ90_013172</name>
</gene>
<feature type="coiled-coil region" evidence="1">
    <location>
        <begin position="59"/>
        <end position="93"/>
    </location>
</feature>
<keyword evidence="1" id="KW-0175">Coiled coil</keyword>
<organism evidence="2">
    <name type="scientific">hydrocarbon metagenome</name>
    <dbReference type="NCBI Taxonomy" id="938273"/>
    <lineage>
        <taxon>unclassified sequences</taxon>
        <taxon>metagenomes</taxon>
        <taxon>ecological metagenomes</taxon>
    </lineage>
</organism>
<evidence type="ECO:0000256" key="1">
    <source>
        <dbReference type="SAM" id="Coils"/>
    </source>
</evidence>